<dbReference type="GO" id="GO:0005576">
    <property type="term" value="C:extracellular region"/>
    <property type="evidence" value="ECO:0007669"/>
    <property type="project" value="UniProtKB-SubCell"/>
</dbReference>
<dbReference type="GO" id="GO:0005125">
    <property type="term" value="F:cytokine activity"/>
    <property type="evidence" value="ECO:0007669"/>
    <property type="project" value="InterPro"/>
</dbReference>
<organism evidence="5 6">
    <name type="scientific">Pinctada imbricata</name>
    <name type="common">Atlantic pearl-oyster</name>
    <name type="synonym">Pinctada martensii</name>
    <dbReference type="NCBI Taxonomy" id="66713"/>
    <lineage>
        <taxon>Eukaryota</taxon>
        <taxon>Metazoa</taxon>
        <taxon>Spiralia</taxon>
        <taxon>Lophotrochozoa</taxon>
        <taxon>Mollusca</taxon>
        <taxon>Bivalvia</taxon>
        <taxon>Autobranchia</taxon>
        <taxon>Pteriomorphia</taxon>
        <taxon>Pterioida</taxon>
        <taxon>Pterioidea</taxon>
        <taxon>Pteriidae</taxon>
        <taxon>Pinctada</taxon>
    </lineage>
</organism>
<dbReference type="InterPro" id="IPR029034">
    <property type="entry name" value="Cystine-knot_cytokine"/>
</dbReference>
<accession>A0AA88XRQ4</accession>
<dbReference type="Gene3D" id="2.10.90.10">
    <property type="entry name" value="Cystine-knot cytokines"/>
    <property type="match status" value="1"/>
</dbReference>
<protein>
    <recommendedName>
        <fullName evidence="7">Interleukin 17-like protein</fullName>
    </recommendedName>
</protein>
<proteinExistence type="inferred from homology"/>
<evidence type="ECO:0000313" key="5">
    <source>
        <dbReference type="EMBL" id="KAK3090483.1"/>
    </source>
</evidence>
<dbReference type="EMBL" id="VSWD01000010">
    <property type="protein sequence ID" value="KAK3090483.1"/>
    <property type="molecule type" value="Genomic_DNA"/>
</dbReference>
<dbReference type="InterPro" id="IPR010345">
    <property type="entry name" value="IL-17_fam"/>
</dbReference>
<comment type="caution">
    <text evidence="5">The sequence shown here is derived from an EMBL/GenBank/DDBJ whole genome shotgun (WGS) entry which is preliminary data.</text>
</comment>
<dbReference type="Pfam" id="PF06083">
    <property type="entry name" value="IL17"/>
    <property type="match status" value="1"/>
</dbReference>
<comment type="similarity">
    <text evidence="2">Belongs to the IL-17 family.</text>
</comment>
<evidence type="ECO:0000256" key="4">
    <source>
        <dbReference type="ARBA" id="ARBA00022729"/>
    </source>
</evidence>
<evidence type="ECO:0008006" key="7">
    <source>
        <dbReference type="Google" id="ProtNLM"/>
    </source>
</evidence>
<dbReference type="Proteomes" id="UP001186944">
    <property type="component" value="Unassembled WGS sequence"/>
</dbReference>
<dbReference type="SUPFAM" id="SSF57501">
    <property type="entry name" value="Cystine-knot cytokines"/>
    <property type="match status" value="1"/>
</dbReference>
<name>A0AA88XRQ4_PINIB</name>
<keyword evidence="4" id="KW-0732">Signal</keyword>
<sequence length="179" mass="20187">MLVFYGLFNFLFKDFIQGRPQNDQAACPESTTPTRTLTNGIIVFEEAQTGDVPTTTDTNTYIEPKNSEKLCPTQLLNKVSAELKDRSLCPWFTVLNRNQFRVPRIIKEARCRCSKCVVPSSDSFAGDCQCEQIFENIKVLKRTAKCSNGQFVYRLQVERIPVGCACAIRRQAMSSESPA</sequence>
<evidence type="ECO:0000313" key="6">
    <source>
        <dbReference type="Proteomes" id="UP001186944"/>
    </source>
</evidence>
<evidence type="ECO:0000256" key="3">
    <source>
        <dbReference type="ARBA" id="ARBA00022525"/>
    </source>
</evidence>
<reference evidence="5" key="1">
    <citation type="submission" date="2019-08" db="EMBL/GenBank/DDBJ databases">
        <title>The improved chromosome-level genome for the pearl oyster Pinctada fucata martensii using PacBio sequencing and Hi-C.</title>
        <authorList>
            <person name="Zheng Z."/>
        </authorList>
    </citation>
    <scope>NUCLEOTIDE SEQUENCE</scope>
    <source>
        <strain evidence="5">ZZ-2019</strain>
        <tissue evidence="5">Adductor muscle</tissue>
    </source>
</reference>
<keyword evidence="6" id="KW-1185">Reference proteome</keyword>
<keyword evidence="3" id="KW-0964">Secreted</keyword>
<comment type="subcellular location">
    <subcellularLocation>
        <location evidence="1">Secreted</location>
    </subcellularLocation>
</comment>
<evidence type="ECO:0000256" key="1">
    <source>
        <dbReference type="ARBA" id="ARBA00004613"/>
    </source>
</evidence>
<gene>
    <name evidence="5" type="ORF">FSP39_012211</name>
</gene>
<evidence type="ECO:0000256" key="2">
    <source>
        <dbReference type="ARBA" id="ARBA00007236"/>
    </source>
</evidence>
<dbReference type="AlphaFoldDB" id="A0AA88XRQ4"/>